<dbReference type="PANTHER" id="PTHR46796">
    <property type="entry name" value="HTH-TYPE TRANSCRIPTIONAL ACTIVATOR RHAS-RELATED"/>
    <property type="match status" value="1"/>
</dbReference>
<dbReference type="STRING" id="1688.BCUN_1069"/>
<dbReference type="Proteomes" id="UP000029067">
    <property type="component" value="Unassembled WGS sequence"/>
</dbReference>
<dbReference type="OrthoDB" id="3186094at2"/>
<dbReference type="InterPro" id="IPR014710">
    <property type="entry name" value="RmlC-like_jellyroll"/>
</dbReference>
<dbReference type="InterPro" id="IPR037923">
    <property type="entry name" value="HTH-like"/>
</dbReference>
<feature type="domain" description="HTH araC/xylS-type" evidence="4">
    <location>
        <begin position="186"/>
        <end position="283"/>
    </location>
</feature>
<comment type="caution">
    <text evidence="5">The sequence shown here is derived from an EMBL/GenBank/DDBJ whole genome shotgun (WGS) entry which is preliminary data.</text>
</comment>
<dbReference type="PROSITE" id="PS01124">
    <property type="entry name" value="HTH_ARAC_FAMILY_2"/>
    <property type="match status" value="1"/>
</dbReference>
<dbReference type="SUPFAM" id="SSF51215">
    <property type="entry name" value="Regulatory protein AraC"/>
    <property type="match status" value="1"/>
</dbReference>
<evidence type="ECO:0000256" key="3">
    <source>
        <dbReference type="ARBA" id="ARBA00023163"/>
    </source>
</evidence>
<dbReference type="eggNOG" id="COG2207">
    <property type="taxonomic scope" value="Bacteria"/>
</dbReference>
<evidence type="ECO:0000256" key="2">
    <source>
        <dbReference type="ARBA" id="ARBA00023125"/>
    </source>
</evidence>
<accession>A0A087B2Q3</accession>
<dbReference type="RefSeq" id="WP_051920701.1">
    <property type="nucleotide sequence ID" value="NZ_JGYV01000002.1"/>
</dbReference>
<dbReference type="SUPFAM" id="SSF46689">
    <property type="entry name" value="Homeodomain-like"/>
    <property type="match status" value="1"/>
</dbReference>
<dbReference type="GO" id="GO:0003700">
    <property type="term" value="F:DNA-binding transcription factor activity"/>
    <property type="evidence" value="ECO:0007669"/>
    <property type="project" value="InterPro"/>
</dbReference>
<dbReference type="InterPro" id="IPR018060">
    <property type="entry name" value="HTH_AraC"/>
</dbReference>
<gene>
    <name evidence="5" type="ORF">BCUN_1069</name>
</gene>
<dbReference type="Pfam" id="PF02311">
    <property type="entry name" value="AraC_binding"/>
    <property type="match status" value="1"/>
</dbReference>
<dbReference type="Gene3D" id="2.60.120.10">
    <property type="entry name" value="Jelly Rolls"/>
    <property type="match status" value="1"/>
</dbReference>
<dbReference type="InterPro" id="IPR050204">
    <property type="entry name" value="AraC_XylS_family_regulators"/>
</dbReference>
<dbReference type="SMART" id="SM00342">
    <property type="entry name" value="HTH_ARAC"/>
    <property type="match status" value="1"/>
</dbReference>
<name>A0A087B2Q3_9BIFI</name>
<keyword evidence="3" id="KW-0804">Transcription</keyword>
<organism evidence="5 6">
    <name type="scientific">Bifidobacterium cuniculi</name>
    <dbReference type="NCBI Taxonomy" id="1688"/>
    <lineage>
        <taxon>Bacteria</taxon>
        <taxon>Bacillati</taxon>
        <taxon>Actinomycetota</taxon>
        <taxon>Actinomycetes</taxon>
        <taxon>Bifidobacteriales</taxon>
        <taxon>Bifidobacteriaceae</taxon>
        <taxon>Bifidobacterium</taxon>
    </lineage>
</organism>
<sequence>MPDTRTPVFVSTMTNDRFEVFHSFVHVEDGLRLHTHDHYEINCVLDGTAAFHVDDRLVETRPGSVIMINPGVVHNVVRQTTPRYERVYLHITPRFLQAVSTPNTDLERCFRTADGVPTNRVLAMQVAQLHETLDPLLHAPTAAYGEDLRHERQLVDAMIRFNELAMAGTDMQPLPKMNVAYSPTVARAMRYIDEHIGEDLCLDAIAAYCATNKFSLSRDFKRELGTTPARFVQSRRLQRSRRLLPQLGSPKLIYRMCGFKSYTHFLRSFQQEFGMTTGEFLEWSRTPADRREA</sequence>
<dbReference type="GO" id="GO:0043565">
    <property type="term" value="F:sequence-specific DNA binding"/>
    <property type="evidence" value="ECO:0007669"/>
    <property type="project" value="InterPro"/>
</dbReference>
<keyword evidence="1" id="KW-0805">Transcription regulation</keyword>
<evidence type="ECO:0000256" key="1">
    <source>
        <dbReference type="ARBA" id="ARBA00023015"/>
    </source>
</evidence>
<evidence type="ECO:0000313" key="5">
    <source>
        <dbReference type="EMBL" id="KFI65303.1"/>
    </source>
</evidence>
<keyword evidence="6" id="KW-1185">Reference proteome</keyword>
<dbReference type="Gene3D" id="1.10.10.60">
    <property type="entry name" value="Homeodomain-like"/>
    <property type="match status" value="1"/>
</dbReference>
<protein>
    <submittedName>
        <fullName evidence="5">AraC family transcriptional regulator</fullName>
    </submittedName>
</protein>
<dbReference type="EMBL" id="JGYV01000002">
    <property type="protein sequence ID" value="KFI65303.1"/>
    <property type="molecule type" value="Genomic_DNA"/>
</dbReference>
<proteinExistence type="predicted"/>
<reference evidence="5 6" key="1">
    <citation type="submission" date="2014-03" db="EMBL/GenBank/DDBJ databases">
        <title>Genomics of Bifidobacteria.</title>
        <authorList>
            <person name="Ventura M."/>
            <person name="Milani C."/>
            <person name="Lugli G.A."/>
        </authorList>
    </citation>
    <scope>NUCLEOTIDE SEQUENCE [LARGE SCALE GENOMIC DNA]</scope>
    <source>
        <strain evidence="5 6">LMG 10738</strain>
    </source>
</reference>
<dbReference type="InterPro" id="IPR003313">
    <property type="entry name" value="AraC-bd"/>
</dbReference>
<evidence type="ECO:0000259" key="4">
    <source>
        <dbReference type="PROSITE" id="PS01124"/>
    </source>
</evidence>
<dbReference type="eggNOG" id="COG0662">
    <property type="taxonomic scope" value="Bacteria"/>
</dbReference>
<keyword evidence="2" id="KW-0238">DNA-binding</keyword>
<evidence type="ECO:0000313" key="6">
    <source>
        <dbReference type="Proteomes" id="UP000029067"/>
    </source>
</evidence>
<dbReference type="InterPro" id="IPR009057">
    <property type="entry name" value="Homeodomain-like_sf"/>
</dbReference>
<dbReference type="AlphaFoldDB" id="A0A087B2Q3"/>
<dbReference type="Pfam" id="PF12833">
    <property type="entry name" value="HTH_18"/>
    <property type="match status" value="1"/>
</dbReference>